<evidence type="ECO:0000313" key="1">
    <source>
        <dbReference type="EMBL" id="RXS95201.1"/>
    </source>
</evidence>
<keyword evidence="2" id="KW-1185">Reference proteome</keyword>
<evidence type="ECO:0000313" key="2">
    <source>
        <dbReference type="Proteomes" id="UP000290253"/>
    </source>
</evidence>
<proteinExistence type="predicted"/>
<dbReference type="EMBL" id="SDMK01000002">
    <property type="protein sequence ID" value="RXS95201.1"/>
    <property type="molecule type" value="Genomic_DNA"/>
</dbReference>
<gene>
    <name evidence="1" type="ORF">ESZ00_11390</name>
</gene>
<organism evidence="1 2">
    <name type="scientific">Silvibacterium dinghuense</name>
    <dbReference type="NCBI Taxonomy" id="1560006"/>
    <lineage>
        <taxon>Bacteria</taxon>
        <taxon>Pseudomonadati</taxon>
        <taxon>Acidobacteriota</taxon>
        <taxon>Terriglobia</taxon>
        <taxon>Terriglobales</taxon>
        <taxon>Acidobacteriaceae</taxon>
        <taxon>Silvibacterium</taxon>
    </lineage>
</organism>
<reference evidence="1 2" key="1">
    <citation type="journal article" date="2016" name="Int. J. Syst. Evol. Microbiol.">
        <title>Acidipila dinghuensis sp. nov., an acidobacterium isolated from forest soil.</title>
        <authorList>
            <person name="Jiang Y.W."/>
            <person name="Wang J."/>
            <person name="Chen M.H."/>
            <person name="Lv Y.Y."/>
            <person name="Qiu L.H."/>
        </authorList>
    </citation>
    <scope>NUCLEOTIDE SEQUENCE [LARGE SCALE GENOMIC DNA]</scope>
    <source>
        <strain evidence="1 2">DHOF10</strain>
    </source>
</reference>
<protein>
    <submittedName>
        <fullName evidence="1">Uncharacterized protein</fullName>
    </submittedName>
</protein>
<dbReference type="Proteomes" id="UP000290253">
    <property type="component" value="Unassembled WGS sequence"/>
</dbReference>
<accession>A0A4Q1SDR1</accession>
<dbReference type="OrthoDB" id="1205007at2"/>
<dbReference type="RefSeq" id="WP_129208376.1">
    <property type="nucleotide sequence ID" value="NZ_BMGU01000003.1"/>
</dbReference>
<name>A0A4Q1SDR1_9BACT</name>
<comment type="caution">
    <text evidence="1">The sequence shown here is derived from an EMBL/GenBank/DDBJ whole genome shotgun (WGS) entry which is preliminary data.</text>
</comment>
<sequence>MASSASIVSLLESLGVPILQEVADAALGQGVLTLSDDASGLTVGVTLSSGQSLHADDVTFMGSQGFSGHFYVDGLDANPLSATLAGGFAIALTAFDVTIANGGMAASTIGGALTIPFFTDENGNPETLDVEVSTKQDGSLCITLAATTSSPTTPDGLVQLVYNLPGGLGSVEIDVASIEFDESAGTWTIIISGNLIITVPGLNWPSIELRGLGIDSKGNISLQGGWINLPNQMALDFYGFSIALQALGFGSDASGKWIGFNGDINLVEGLSLGGSVQGLKVNLTTGSISFNGVGISFEIPGVITIDGEIDHIHVDANTPNDLVPYGLMPSIFNSIAPVGPTGPKSIDLFAGSVKVQVLPDEMDLEVDANFIVGNFGGQSVFFLALDVELPVGIPIFMDVSLYGLSGLVATGLDPDPEPNDTWWQWYKYPAGTSGPQLNATPDYSATDFTKWLVPQQGAFAIGGGCTIGTSADDGYTVSAAIMLVILMPGPVISLIGKANILSKRISGADQDANFEAMATYDGNSGTFDLTIDAQYSIPVVLDIEATAELYVDATAGEWFFAMGKPPHTQRVSARIFDIFETDAYFVVSNAGLITGTWTGYQGSWSFGPLSASLDAYLATLAAIQWSPLQIAGGIELHGSVQLSAFGIGVGISADALLEGCAPNPFWVHGELSVELDLPWPLPNVGGTISLSWGGDDGSIPPVPLALSHIDAALSDHGDSAGKPASDHYVLLAHRSNGPFPDLTVQYDNPQAPGILDLTGTALTNWQNRVSSGNLADMLPDMTPDNTSRTQMAPVLPQDTHFVLNFSHPVVDMSGGFNNALPQAQLPPEVVTTPPPPPPTEVGKDDMSNINPNPPSVQFLIRHSLIDVSLYEWVGGAWSLVASIPPVPPTEASAQADTTYLSGVWLAPTSATQIQLKVVPWMMVEGEFWTVSWSSTSTPQNYGTSFNNQGLDFQTTNTQPAAIGTGNAPGLQQGLAFTNAGGSQQPSVAITFPQPEVLSSLTAVVAVDEGELLYAYNAPTCVGDGVTLTPTAQSWDSNFMQWTLTFDPEATPISTLTLSMQNTSGATLVLYALDYTVPPTAMAILPKAPATYALRVTTKIEAARVNGGTPQYQTAPDGSPIVEFAYFQTACGPGIAEIGASIPNTSGLPSTPTNTTPVPAEAANFPQLAVNCSTMQQPFTSFPLGGAIDDLTTYTQWSWPLNGAVTAYYGYDVNVEFCESYVNALYVAAGGRGIANSLHFRCVDRNQNHLLLQTLAIHVPSIPQQSALVATALTVPLPSVIQPSDQDGLLTLTGAQLAGLEKRALVKIDSNLQPDTAASLQNTAITNVSQLTGPGIQQLNPGIIGIILKERQEQEAAATARQLWFQPLAPQMQYTLDVVAGSWLGATSDFYPAAGAGTGSLEEIFSASDAISLLKDLENWYTAQAALTTLERVTFTTSRYATFSSQMSNAADQLAGVAGTAPLRHYNTSVDVNTWLADAANGYSAFTTAQTIYTQQRATLAGVVAQFDPRADDLAPGAPWPDNGNHALVTAREATSQAWQALQQTSVPVFDALIGALGRADLTSTQKPVAVPDTEMTLFLDPTGFDIRAILLESPEALPWQRIWQWIQLTPISPSSLGLKQIDVLWNSDNTRGLILPLGSPRGRYTLSITFQGNLGAEAPCITLNGLPVTEAATIGVLSLGAVIHKPRNL</sequence>